<dbReference type="GO" id="GO:0004792">
    <property type="term" value="F:thiosulfate-cyanide sulfurtransferase activity"/>
    <property type="evidence" value="ECO:0007669"/>
    <property type="project" value="InterPro"/>
</dbReference>
<protein>
    <recommendedName>
        <fullName evidence="1">Rhodanese domain-containing protein</fullName>
    </recommendedName>
</protein>
<dbReference type="SUPFAM" id="SSF47240">
    <property type="entry name" value="Ferritin-like"/>
    <property type="match status" value="1"/>
</dbReference>
<dbReference type="InterPro" id="IPR001763">
    <property type="entry name" value="Rhodanese-like_dom"/>
</dbReference>
<dbReference type="EMBL" id="CP015519">
    <property type="protein sequence ID" value="APG28687.1"/>
    <property type="molecule type" value="Genomic_DNA"/>
</dbReference>
<dbReference type="STRING" id="1842532.A7E78_13105"/>
<name>A0A1L3GRY3_9BACT</name>
<dbReference type="PROSITE" id="PS50206">
    <property type="entry name" value="RHODANESE_3"/>
    <property type="match status" value="1"/>
</dbReference>
<dbReference type="AlphaFoldDB" id="A0A1L3GRY3"/>
<proteinExistence type="predicted"/>
<evidence type="ECO:0000313" key="2">
    <source>
        <dbReference type="EMBL" id="APG28687.1"/>
    </source>
</evidence>
<gene>
    <name evidence="2" type="ORF">A7E78_13105</name>
</gene>
<reference evidence="2 3" key="1">
    <citation type="journal article" date="2017" name="Genome Announc.">
        <title>Complete Genome Sequences of Two Acetylene-Fermenting Pelobacter acetylenicus Strains.</title>
        <authorList>
            <person name="Sutton J.M."/>
            <person name="Baesman S.M."/>
            <person name="Fierst J.L."/>
            <person name="Poret-Peterson A.T."/>
            <person name="Oremland R.S."/>
            <person name="Dunlap D.S."/>
            <person name="Akob D.M."/>
        </authorList>
    </citation>
    <scope>NUCLEOTIDE SEQUENCE [LARGE SCALE GENOMIC DNA]</scope>
    <source>
        <strain evidence="2 3">SFB93</strain>
    </source>
</reference>
<dbReference type="InterPro" id="IPR012347">
    <property type="entry name" value="Ferritin-like"/>
</dbReference>
<dbReference type="CDD" id="cd00158">
    <property type="entry name" value="RHOD"/>
    <property type="match status" value="1"/>
</dbReference>
<dbReference type="PROSITE" id="PS00380">
    <property type="entry name" value="RHODANESE_1"/>
    <property type="match status" value="1"/>
</dbReference>
<feature type="domain" description="Rhodanese" evidence="1">
    <location>
        <begin position="26"/>
        <end position="111"/>
    </location>
</feature>
<dbReference type="Pfam" id="PF00581">
    <property type="entry name" value="Rhodanese"/>
    <property type="match status" value="1"/>
</dbReference>
<dbReference type="PANTHER" id="PTHR43031">
    <property type="entry name" value="FAD-DEPENDENT OXIDOREDUCTASE"/>
    <property type="match status" value="1"/>
</dbReference>
<keyword evidence="3" id="KW-1185">Reference proteome</keyword>
<dbReference type="OrthoDB" id="285281at2"/>
<dbReference type="PANTHER" id="PTHR43031:SF1">
    <property type="entry name" value="PYRIDINE NUCLEOTIDE-DISULPHIDE OXIDOREDUCTASE"/>
    <property type="match status" value="1"/>
</dbReference>
<accession>A0A1L3GRY3</accession>
<dbReference type="CDD" id="cd01045">
    <property type="entry name" value="Ferritin_like_AB"/>
    <property type="match status" value="1"/>
</dbReference>
<dbReference type="InterPro" id="IPR036873">
    <property type="entry name" value="Rhodanese-like_dom_sf"/>
</dbReference>
<dbReference type="RefSeq" id="WP_072284713.1">
    <property type="nucleotide sequence ID" value="NZ_CP015519.1"/>
</dbReference>
<dbReference type="Gene3D" id="3.40.250.10">
    <property type="entry name" value="Rhodanese-like domain"/>
    <property type="match status" value="1"/>
</dbReference>
<dbReference type="InterPro" id="IPR050229">
    <property type="entry name" value="GlpE_sulfurtransferase"/>
</dbReference>
<dbReference type="KEGG" id="pef:A7E78_13105"/>
<dbReference type="SUPFAM" id="SSF52821">
    <property type="entry name" value="Rhodanese/Cell cycle control phosphatase"/>
    <property type="match status" value="1"/>
</dbReference>
<dbReference type="InterPro" id="IPR009078">
    <property type="entry name" value="Ferritin-like_SF"/>
</dbReference>
<evidence type="ECO:0000259" key="1">
    <source>
        <dbReference type="PROSITE" id="PS50206"/>
    </source>
</evidence>
<dbReference type="SMART" id="SM00450">
    <property type="entry name" value="RHOD"/>
    <property type="match status" value="1"/>
</dbReference>
<dbReference type="Proteomes" id="UP000182517">
    <property type="component" value="Chromosome"/>
</dbReference>
<sequence>MGLIDYFKPVATWNTDKVRTFLKEQSDDSYNLVDVRQPGEYERGHLPGAVLIPVKSLDERLFELDPEKLTITYCAAGVRSRAAASVLNNAGFKEVYSMSGGINAWDGLIAEGDLAIGTAWFTTATKAEEYLALAWLLEDGARQFYAELARSFHETPAGEFFKRLIAAEDAHKETLHNLYHGLSTRSAGDDFPAAVLPGPVSETMLEGGLSLAEALRWLPGKTAQQALELAISLEVNAYDRYQIMSRKAIDLEGQSAFGKLALEEKAHLGLLSDELDRWLAHHQ</sequence>
<dbReference type="InterPro" id="IPR001307">
    <property type="entry name" value="Thiosulphate_STrfase_CS"/>
</dbReference>
<dbReference type="Gene3D" id="1.20.1260.10">
    <property type="match status" value="1"/>
</dbReference>
<evidence type="ECO:0000313" key="3">
    <source>
        <dbReference type="Proteomes" id="UP000182517"/>
    </source>
</evidence>
<organism evidence="2 3">
    <name type="scientific">Syntrophotalea acetylenivorans</name>
    <dbReference type="NCBI Taxonomy" id="1842532"/>
    <lineage>
        <taxon>Bacteria</taxon>
        <taxon>Pseudomonadati</taxon>
        <taxon>Thermodesulfobacteriota</taxon>
        <taxon>Desulfuromonadia</taxon>
        <taxon>Desulfuromonadales</taxon>
        <taxon>Syntrophotaleaceae</taxon>
        <taxon>Syntrophotalea</taxon>
    </lineage>
</organism>